<evidence type="ECO:0000256" key="2">
    <source>
        <dbReference type="ARBA" id="ARBA00022801"/>
    </source>
</evidence>
<evidence type="ECO:0000256" key="1">
    <source>
        <dbReference type="ARBA" id="ARBA00001946"/>
    </source>
</evidence>
<comment type="cofactor">
    <cofactor evidence="1">
        <name>Mg(2+)</name>
        <dbReference type="ChEBI" id="CHEBI:18420"/>
    </cofactor>
</comment>
<gene>
    <name evidence="5" type="ORF">RWD45_01070</name>
</gene>
<dbReference type="PROSITE" id="PS51462">
    <property type="entry name" value="NUDIX"/>
    <property type="match status" value="1"/>
</dbReference>
<comment type="similarity">
    <text evidence="3">Belongs to the Nudix hydrolase family.</text>
</comment>
<keyword evidence="2 3" id="KW-0378">Hydrolase</keyword>
<dbReference type="InterPro" id="IPR015797">
    <property type="entry name" value="NUDIX_hydrolase-like_dom_sf"/>
</dbReference>
<sequence>MRNRSAVVLIKNNQVCLIKRERYMASTYFVFPGGGIKKGETPREAAKREAFEELGVAVELQECLGICEFNGIQYFYLGHIVAGTFGTGTGEEYTDESRNRGTYLPMWIDMDKITDLDVRPKEMVIKLQALLADRGKVEK</sequence>
<dbReference type="Pfam" id="PF00293">
    <property type="entry name" value="NUDIX"/>
    <property type="match status" value="1"/>
</dbReference>
<dbReference type="InterPro" id="IPR020476">
    <property type="entry name" value="Nudix_hydrolase"/>
</dbReference>
<dbReference type="PRINTS" id="PR00502">
    <property type="entry name" value="NUDIXFAMILY"/>
</dbReference>
<dbReference type="CDD" id="cd04669">
    <property type="entry name" value="NUDIX_Hydrolase"/>
    <property type="match status" value="1"/>
</dbReference>
<organism evidence="5 6">
    <name type="scientific">Paracerasibacillus soli</name>
    <dbReference type="NCBI Taxonomy" id="480284"/>
    <lineage>
        <taxon>Bacteria</taxon>
        <taxon>Bacillati</taxon>
        <taxon>Bacillota</taxon>
        <taxon>Bacilli</taxon>
        <taxon>Bacillales</taxon>
        <taxon>Bacillaceae</taxon>
        <taxon>Paracerasibacillus</taxon>
    </lineage>
</organism>
<comment type="caution">
    <text evidence="5">The sequence shown here is derived from an EMBL/GenBank/DDBJ whole genome shotgun (WGS) entry which is preliminary data.</text>
</comment>
<dbReference type="InterPro" id="IPR000086">
    <property type="entry name" value="NUDIX_hydrolase_dom"/>
</dbReference>
<accession>A0ABU5CM89</accession>
<evidence type="ECO:0000313" key="5">
    <source>
        <dbReference type="EMBL" id="MDY0407481.1"/>
    </source>
</evidence>
<dbReference type="EMBL" id="JAWDIQ010000001">
    <property type="protein sequence ID" value="MDY0407481.1"/>
    <property type="molecule type" value="Genomic_DNA"/>
</dbReference>
<name>A0ABU5CM89_9BACI</name>
<reference evidence="5 6" key="1">
    <citation type="submission" date="2023-10" db="EMBL/GenBank/DDBJ databases">
        <title>Virgibacillus soli CC-YMP-6 genome.</title>
        <authorList>
            <person name="Miliotis G."/>
            <person name="Sengupta P."/>
            <person name="Hameed A."/>
            <person name="Chuvochina M."/>
            <person name="Mcdonagh F."/>
            <person name="Simpson A.C."/>
            <person name="Singh N.K."/>
            <person name="Rekha P.D."/>
            <person name="Raman K."/>
            <person name="Hugenholtz P."/>
            <person name="Venkateswaran K."/>
        </authorList>
    </citation>
    <scope>NUCLEOTIDE SEQUENCE [LARGE SCALE GENOMIC DNA]</scope>
    <source>
        <strain evidence="5 6">CC-YMP-6</strain>
    </source>
</reference>
<dbReference type="RefSeq" id="WP_320378296.1">
    <property type="nucleotide sequence ID" value="NZ_JAWDIQ010000001.1"/>
</dbReference>
<protein>
    <submittedName>
        <fullName evidence="5">NUDIX domain-containing protein</fullName>
    </submittedName>
</protein>
<dbReference type="InterPro" id="IPR020084">
    <property type="entry name" value="NUDIX_hydrolase_CS"/>
</dbReference>
<dbReference type="SUPFAM" id="SSF55811">
    <property type="entry name" value="Nudix"/>
    <property type="match status" value="1"/>
</dbReference>
<dbReference type="Gene3D" id="3.90.79.10">
    <property type="entry name" value="Nucleoside Triphosphate Pyrophosphohydrolase"/>
    <property type="match status" value="1"/>
</dbReference>
<dbReference type="PANTHER" id="PTHR43046:SF16">
    <property type="entry name" value="ADP-RIBOSE PYROPHOSPHATASE YJHB-RELATED"/>
    <property type="match status" value="1"/>
</dbReference>
<dbReference type="PROSITE" id="PS00893">
    <property type="entry name" value="NUDIX_BOX"/>
    <property type="match status" value="1"/>
</dbReference>
<evidence type="ECO:0000256" key="3">
    <source>
        <dbReference type="RuleBase" id="RU003476"/>
    </source>
</evidence>
<dbReference type="Proteomes" id="UP001275315">
    <property type="component" value="Unassembled WGS sequence"/>
</dbReference>
<keyword evidence="6" id="KW-1185">Reference proteome</keyword>
<evidence type="ECO:0000259" key="4">
    <source>
        <dbReference type="PROSITE" id="PS51462"/>
    </source>
</evidence>
<feature type="domain" description="Nudix hydrolase" evidence="4">
    <location>
        <begin position="1"/>
        <end position="131"/>
    </location>
</feature>
<dbReference type="PANTHER" id="PTHR43046">
    <property type="entry name" value="GDP-MANNOSE MANNOSYL HYDROLASE"/>
    <property type="match status" value="1"/>
</dbReference>
<proteinExistence type="inferred from homology"/>
<evidence type="ECO:0000313" key="6">
    <source>
        <dbReference type="Proteomes" id="UP001275315"/>
    </source>
</evidence>